<dbReference type="Proteomes" id="UP000800200">
    <property type="component" value="Unassembled WGS sequence"/>
</dbReference>
<reference evidence="2" key="1">
    <citation type="journal article" date="2020" name="Stud. Mycol.">
        <title>101 Dothideomycetes genomes: a test case for predicting lifestyles and emergence of pathogens.</title>
        <authorList>
            <person name="Haridas S."/>
            <person name="Albert R."/>
            <person name="Binder M."/>
            <person name="Bloem J."/>
            <person name="Labutti K."/>
            <person name="Salamov A."/>
            <person name="Andreopoulos B."/>
            <person name="Baker S."/>
            <person name="Barry K."/>
            <person name="Bills G."/>
            <person name="Bluhm B."/>
            <person name="Cannon C."/>
            <person name="Castanera R."/>
            <person name="Culley D."/>
            <person name="Daum C."/>
            <person name="Ezra D."/>
            <person name="Gonzalez J."/>
            <person name="Henrissat B."/>
            <person name="Kuo A."/>
            <person name="Liang C."/>
            <person name="Lipzen A."/>
            <person name="Lutzoni F."/>
            <person name="Magnuson J."/>
            <person name="Mondo S."/>
            <person name="Nolan M."/>
            <person name="Ohm R."/>
            <person name="Pangilinan J."/>
            <person name="Park H.-J."/>
            <person name="Ramirez L."/>
            <person name="Alfaro M."/>
            <person name="Sun H."/>
            <person name="Tritt A."/>
            <person name="Yoshinaga Y."/>
            <person name="Zwiers L.-H."/>
            <person name="Turgeon B."/>
            <person name="Goodwin S."/>
            <person name="Spatafora J."/>
            <person name="Crous P."/>
            <person name="Grigoriev I."/>
        </authorList>
    </citation>
    <scope>NUCLEOTIDE SEQUENCE</scope>
    <source>
        <strain evidence="2">CBS 207.26</strain>
    </source>
</reference>
<feature type="compositionally biased region" description="Basic and acidic residues" evidence="1">
    <location>
        <begin position="100"/>
        <end position="109"/>
    </location>
</feature>
<protein>
    <submittedName>
        <fullName evidence="2">Uncharacterized protein</fullName>
    </submittedName>
</protein>
<dbReference type="OrthoDB" id="20872at2759"/>
<dbReference type="EMBL" id="ML994651">
    <property type="protein sequence ID" value="KAF2181719.1"/>
    <property type="molecule type" value="Genomic_DNA"/>
</dbReference>
<keyword evidence="3" id="KW-1185">Reference proteome</keyword>
<evidence type="ECO:0000313" key="3">
    <source>
        <dbReference type="Proteomes" id="UP000800200"/>
    </source>
</evidence>
<proteinExistence type="predicted"/>
<dbReference type="AlphaFoldDB" id="A0A6A6DU22"/>
<name>A0A6A6DU22_9PEZI</name>
<organism evidence="2 3">
    <name type="scientific">Zopfia rhizophila CBS 207.26</name>
    <dbReference type="NCBI Taxonomy" id="1314779"/>
    <lineage>
        <taxon>Eukaryota</taxon>
        <taxon>Fungi</taxon>
        <taxon>Dikarya</taxon>
        <taxon>Ascomycota</taxon>
        <taxon>Pezizomycotina</taxon>
        <taxon>Dothideomycetes</taxon>
        <taxon>Dothideomycetes incertae sedis</taxon>
        <taxon>Zopfiaceae</taxon>
        <taxon>Zopfia</taxon>
    </lineage>
</organism>
<evidence type="ECO:0000256" key="1">
    <source>
        <dbReference type="SAM" id="MobiDB-lite"/>
    </source>
</evidence>
<evidence type="ECO:0000313" key="2">
    <source>
        <dbReference type="EMBL" id="KAF2181719.1"/>
    </source>
</evidence>
<accession>A0A6A6DU22</accession>
<sequence>MAEVPKTLAPPFSKDKARRHIKEVHAMDEGQALQLLRNKLEDASDDGGMIALISALDHIPLAISQATAYINRGAPRMTISRCLHDFRKNDKKKTNLLNRDAGDPRRDESASNSVVTTW</sequence>
<feature type="region of interest" description="Disordered" evidence="1">
    <location>
        <begin position="91"/>
        <end position="118"/>
    </location>
</feature>
<gene>
    <name evidence="2" type="ORF">K469DRAFT_691807</name>
</gene>